<dbReference type="RefSeq" id="WP_133680299.1">
    <property type="nucleotide sequence ID" value="NZ_SNZP01000006.1"/>
</dbReference>
<evidence type="ECO:0000313" key="6">
    <source>
        <dbReference type="Proteomes" id="UP000295611"/>
    </source>
</evidence>
<dbReference type="PROSITE" id="PS50943">
    <property type="entry name" value="HTH_CROC1"/>
    <property type="match status" value="1"/>
</dbReference>
<dbReference type="EMBL" id="SNZP01000006">
    <property type="protein sequence ID" value="TDR80008.1"/>
    <property type="molecule type" value="Genomic_DNA"/>
</dbReference>
<evidence type="ECO:0000313" key="5">
    <source>
        <dbReference type="EMBL" id="TDR80008.1"/>
    </source>
</evidence>
<dbReference type="Gene3D" id="2.10.109.10">
    <property type="entry name" value="Umud Fragment, subunit A"/>
    <property type="match status" value="1"/>
</dbReference>
<comment type="caution">
    <text evidence="5">The sequence shown here is derived from an EMBL/GenBank/DDBJ whole genome shotgun (WGS) entry which is preliminary data.</text>
</comment>
<dbReference type="CDD" id="cd06529">
    <property type="entry name" value="S24_LexA-like"/>
    <property type="match status" value="1"/>
</dbReference>
<protein>
    <submittedName>
        <fullName evidence="5">Phage repressor protein C with HTH and peptisase S24 domain</fullName>
    </submittedName>
</protein>
<dbReference type="Gene3D" id="1.10.260.40">
    <property type="entry name" value="lambda repressor-like DNA-binding domains"/>
    <property type="match status" value="1"/>
</dbReference>
<dbReference type="SUPFAM" id="SSF51306">
    <property type="entry name" value="LexA/Signal peptidase"/>
    <property type="match status" value="1"/>
</dbReference>
<dbReference type="InterPro" id="IPR001387">
    <property type="entry name" value="Cro/C1-type_HTH"/>
</dbReference>
<keyword evidence="3" id="KW-0804">Transcription</keyword>
<keyword evidence="6" id="KW-1185">Reference proteome</keyword>
<dbReference type="GO" id="GO:0003677">
    <property type="term" value="F:DNA binding"/>
    <property type="evidence" value="ECO:0007669"/>
    <property type="project" value="UniProtKB-KW"/>
</dbReference>
<reference evidence="5 6" key="1">
    <citation type="submission" date="2019-03" db="EMBL/GenBank/DDBJ databases">
        <title>Genomic Encyclopedia of Type Strains, Phase III (KMG-III): the genomes of soil and plant-associated and newly described type strains.</title>
        <authorList>
            <person name="Whitman W."/>
        </authorList>
    </citation>
    <scope>NUCLEOTIDE SEQUENCE [LARGE SCALE GENOMIC DNA]</scope>
    <source>
        <strain evidence="5 6">CECT 8976</strain>
    </source>
</reference>
<organism evidence="5 6">
    <name type="scientific">Paludibacterium purpuratum</name>
    <dbReference type="NCBI Taxonomy" id="1144873"/>
    <lineage>
        <taxon>Bacteria</taxon>
        <taxon>Pseudomonadati</taxon>
        <taxon>Pseudomonadota</taxon>
        <taxon>Betaproteobacteria</taxon>
        <taxon>Neisseriales</taxon>
        <taxon>Chromobacteriaceae</taxon>
        <taxon>Paludibacterium</taxon>
    </lineage>
</organism>
<dbReference type="PANTHER" id="PTHR40661:SF3">
    <property type="entry name" value="FELS-1 PROPHAGE TRANSCRIPTIONAL REGULATOR"/>
    <property type="match status" value="1"/>
</dbReference>
<name>A0A4R7B5W2_9NEIS</name>
<dbReference type="InterPro" id="IPR039418">
    <property type="entry name" value="LexA-like"/>
</dbReference>
<accession>A0A4R7B5W2</accession>
<dbReference type="SMART" id="SM00530">
    <property type="entry name" value="HTH_XRE"/>
    <property type="match status" value="1"/>
</dbReference>
<dbReference type="AlphaFoldDB" id="A0A4R7B5W2"/>
<dbReference type="CDD" id="cd00093">
    <property type="entry name" value="HTH_XRE"/>
    <property type="match status" value="1"/>
</dbReference>
<evidence type="ECO:0000256" key="1">
    <source>
        <dbReference type="ARBA" id="ARBA00023015"/>
    </source>
</evidence>
<dbReference type="InterPro" id="IPR010982">
    <property type="entry name" value="Lambda_DNA-bd_dom_sf"/>
</dbReference>
<feature type="domain" description="HTH cro/C1-type" evidence="4">
    <location>
        <begin position="22"/>
        <end position="63"/>
    </location>
</feature>
<keyword evidence="2" id="KW-0238">DNA-binding</keyword>
<dbReference type="OrthoDB" id="9788236at2"/>
<keyword evidence="1" id="KW-0805">Transcription regulation</keyword>
<evidence type="ECO:0000256" key="3">
    <source>
        <dbReference type="ARBA" id="ARBA00023163"/>
    </source>
</evidence>
<dbReference type="SUPFAM" id="SSF47413">
    <property type="entry name" value="lambda repressor-like DNA-binding domains"/>
    <property type="match status" value="1"/>
</dbReference>
<dbReference type="InterPro" id="IPR036286">
    <property type="entry name" value="LexA/Signal_pep-like_sf"/>
</dbReference>
<dbReference type="Pfam" id="PF13443">
    <property type="entry name" value="HTH_26"/>
    <property type="match status" value="1"/>
</dbReference>
<dbReference type="Pfam" id="PF00717">
    <property type="entry name" value="Peptidase_S24"/>
    <property type="match status" value="1"/>
</dbReference>
<dbReference type="Proteomes" id="UP000295611">
    <property type="component" value="Unassembled WGS sequence"/>
</dbReference>
<sequence>MQTLSERILWRLEQTGKKKAGLARYAGIAAPSVTKWINGETKRLEGSNLLKAAEYLECDPAWLSTGEGDWQVKALLRPIQLWEQEEELSEDQYVFIPSLEVKLSAGAGTAIWHLDEAGQRQAYTRKWASRVGIDPTCAATMVVSGSSMEPRYQDGDSIVVDYCQRDTIIDGKVYAIALNAEVFIKRLFKEVDGSIRIVSDNTDKIRYPDKIVSPQFMDRLQIIGRVVALAGSAT</sequence>
<proteinExistence type="predicted"/>
<gene>
    <name evidence="5" type="ORF">DFP86_106148</name>
</gene>
<dbReference type="PANTHER" id="PTHR40661">
    <property type="match status" value="1"/>
</dbReference>
<evidence type="ECO:0000259" key="4">
    <source>
        <dbReference type="PROSITE" id="PS50943"/>
    </source>
</evidence>
<dbReference type="InterPro" id="IPR015927">
    <property type="entry name" value="Peptidase_S24_S26A/B/C"/>
</dbReference>
<evidence type="ECO:0000256" key="2">
    <source>
        <dbReference type="ARBA" id="ARBA00023125"/>
    </source>
</evidence>